<dbReference type="SUPFAM" id="SSF53697">
    <property type="entry name" value="SIS domain"/>
    <property type="match status" value="1"/>
</dbReference>
<sequence>MSFSVRSVPERLPSAVARLSAELEYLPPSLRRVAGHVLTHREETVYQTITELAAATGVGESTVTRLCRRLGFSGFHAFKIALTGDVSRTVPAGVLDPLEQAGSRTIAALQATLQQGDSQAFVALAARLVAAARIEIFGQSNSGLCAQYLAARLMRLGLPAYAHTDPHLGAVAAASQGPKGVCIGVSLSGSTLDTVQTLQLAQRSGAYTVALTHRAASPIARHADLVLLSAQAESPLDSGDVSSLVSQLMLAEGIYLALVQQLPDAPEWLRRTAESVTDKKY</sequence>
<gene>
    <name evidence="6" type="ORF">ACFP81_12775</name>
</gene>
<dbReference type="RefSeq" id="WP_380083907.1">
    <property type="nucleotide sequence ID" value="NZ_JBHSWD010000002.1"/>
</dbReference>
<keyword evidence="3" id="KW-0804">Transcription</keyword>
<keyword evidence="7" id="KW-1185">Reference proteome</keyword>
<dbReference type="CDD" id="cd05013">
    <property type="entry name" value="SIS_RpiR"/>
    <property type="match status" value="1"/>
</dbReference>
<reference evidence="7" key="1">
    <citation type="journal article" date="2019" name="Int. J. Syst. Evol. Microbiol.">
        <title>The Global Catalogue of Microorganisms (GCM) 10K type strain sequencing project: providing services to taxonomists for standard genome sequencing and annotation.</title>
        <authorList>
            <consortium name="The Broad Institute Genomics Platform"/>
            <consortium name="The Broad Institute Genome Sequencing Center for Infectious Disease"/>
            <person name="Wu L."/>
            <person name="Ma J."/>
        </authorList>
    </citation>
    <scope>NUCLEOTIDE SEQUENCE [LARGE SCALE GENOMIC DNA]</scope>
    <source>
        <strain evidence="7">CGMCC 1.15772</strain>
    </source>
</reference>
<feature type="domain" description="SIS" evidence="5">
    <location>
        <begin position="124"/>
        <end position="264"/>
    </location>
</feature>
<evidence type="ECO:0000313" key="6">
    <source>
        <dbReference type="EMBL" id="MFC6592783.1"/>
    </source>
</evidence>
<dbReference type="PANTHER" id="PTHR30514">
    <property type="entry name" value="GLUCOKINASE"/>
    <property type="match status" value="1"/>
</dbReference>
<dbReference type="InterPro" id="IPR036388">
    <property type="entry name" value="WH-like_DNA-bd_sf"/>
</dbReference>
<dbReference type="InterPro" id="IPR001347">
    <property type="entry name" value="SIS_dom"/>
</dbReference>
<comment type="caution">
    <text evidence="6">The sequence shown here is derived from an EMBL/GenBank/DDBJ whole genome shotgun (WGS) entry which is preliminary data.</text>
</comment>
<organism evidence="6 7">
    <name type="scientific">Deinococcus lacus</name>
    <dbReference type="NCBI Taxonomy" id="392561"/>
    <lineage>
        <taxon>Bacteria</taxon>
        <taxon>Thermotogati</taxon>
        <taxon>Deinococcota</taxon>
        <taxon>Deinococci</taxon>
        <taxon>Deinococcales</taxon>
        <taxon>Deinococcaceae</taxon>
        <taxon>Deinococcus</taxon>
    </lineage>
</organism>
<evidence type="ECO:0000259" key="4">
    <source>
        <dbReference type="PROSITE" id="PS51071"/>
    </source>
</evidence>
<dbReference type="Gene3D" id="3.40.50.10490">
    <property type="entry name" value="Glucose-6-phosphate isomerase like protein, domain 1"/>
    <property type="match status" value="1"/>
</dbReference>
<dbReference type="PROSITE" id="PS51464">
    <property type="entry name" value="SIS"/>
    <property type="match status" value="1"/>
</dbReference>
<dbReference type="InterPro" id="IPR047640">
    <property type="entry name" value="RpiR-like"/>
</dbReference>
<name>A0ABW1YEL5_9DEIO</name>
<dbReference type="Pfam" id="PF01418">
    <property type="entry name" value="HTH_6"/>
    <property type="match status" value="1"/>
</dbReference>
<dbReference type="InterPro" id="IPR009057">
    <property type="entry name" value="Homeodomain-like_sf"/>
</dbReference>
<dbReference type="Proteomes" id="UP001596297">
    <property type="component" value="Unassembled WGS sequence"/>
</dbReference>
<dbReference type="PANTHER" id="PTHR30514:SF1">
    <property type="entry name" value="HTH-TYPE TRANSCRIPTIONAL REGULATOR HEXR-RELATED"/>
    <property type="match status" value="1"/>
</dbReference>
<feature type="domain" description="HTH rpiR-type" evidence="4">
    <location>
        <begin position="13"/>
        <end position="89"/>
    </location>
</feature>
<protein>
    <submittedName>
        <fullName evidence="6">MurR/RpiR family transcriptional regulator</fullName>
    </submittedName>
</protein>
<accession>A0ABW1YEL5</accession>
<evidence type="ECO:0000256" key="3">
    <source>
        <dbReference type="ARBA" id="ARBA00023163"/>
    </source>
</evidence>
<dbReference type="InterPro" id="IPR035472">
    <property type="entry name" value="RpiR-like_SIS"/>
</dbReference>
<dbReference type="Pfam" id="PF01380">
    <property type="entry name" value="SIS"/>
    <property type="match status" value="1"/>
</dbReference>
<dbReference type="PROSITE" id="PS51071">
    <property type="entry name" value="HTH_RPIR"/>
    <property type="match status" value="1"/>
</dbReference>
<evidence type="ECO:0000256" key="2">
    <source>
        <dbReference type="ARBA" id="ARBA00023125"/>
    </source>
</evidence>
<dbReference type="Gene3D" id="1.10.10.10">
    <property type="entry name" value="Winged helix-like DNA-binding domain superfamily/Winged helix DNA-binding domain"/>
    <property type="match status" value="1"/>
</dbReference>
<proteinExistence type="predicted"/>
<keyword evidence="2" id="KW-0238">DNA-binding</keyword>
<evidence type="ECO:0000259" key="5">
    <source>
        <dbReference type="PROSITE" id="PS51464"/>
    </source>
</evidence>
<dbReference type="SUPFAM" id="SSF46689">
    <property type="entry name" value="Homeodomain-like"/>
    <property type="match status" value="1"/>
</dbReference>
<keyword evidence="1" id="KW-0805">Transcription regulation</keyword>
<dbReference type="InterPro" id="IPR000281">
    <property type="entry name" value="HTH_RpiR"/>
</dbReference>
<evidence type="ECO:0000256" key="1">
    <source>
        <dbReference type="ARBA" id="ARBA00023015"/>
    </source>
</evidence>
<dbReference type="EMBL" id="JBHSWD010000002">
    <property type="protein sequence ID" value="MFC6592783.1"/>
    <property type="molecule type" value="Genomic_DNA"/>
</dbReference>
<evidence type="ECO:0000313" key="7">
    <source>
        <dbReference type="Proteomes" id="UP001596297"/>
    </source>
</evidence>
<dbReference type="InterPro" id="IPR046348">
    <property type="entry name" value="SIS_dom_sf"/>
</dbReference>